<dbReference type="SUPFAM" id="SSF46785">
    <property type="entry name" value="Winged helix' DNA-binding domain"/>
    <property type="match status" value="1"/>
</dbReference>
<dbReference type="GO" id="GO:0006950">
    <property type="term" value="P:response to stress"/>
    <property type="evidence" value="ECO:0007669"/>
    <property type="project" value="TreeGrafter"/>
</dbReference>
<gene>
    <name evidence="5" type="ORF">H1W37_07555</name>
</gene>
<proteinExistence type="predicted"/>
<evidence type="ECO:0000256" key="3">
    <source>
        <dbReference type="ARBA" id="ARBA00023163"/>
    </source>
</evidence>
<evidence type="ECO:0000259" key="4">
    <source>
        <dbReference type="PROSITE" id="PS50995"/>
    </source>
</evidence>
<dbReference type="InterPro" id="IPR036388">
    <property type="entry name" value="WH-like_DNA-bd_sf"/>
</dbReference>
<dbReference type="PANTHER" id="PTHR33164:SF64">
    <property type="entry name" value="TRANSCRIPTIONAL REGULATOR SLYA"/>
    <property type="match status" value="1"/>
</dbReference>
<dbReference type="RefSeq" id="WP_181759690.1">
    <property type="nucleotide sequence ID" value="NZ_BMCR01000006.1"/>
</dbReference>
<reference evidence="5 6" key="2">
    <citation type="submission" date="2020-08" db="EMBL/GenBank/DDBJ databases">
        <title>Stappia taiwanensis sp. nov., isolated from a coastal thermal spring.</title>
        <authorList>
            <person name="Kampfer P."/>
        </authorList>
    </citation>
    <scope>NUCLEOTIDE SEQUENCE [LARGE SCALE GENOMIC DNA]</scope>
    <source>
        <strain evidence="5 6">DSM 23284</strain>
    </source>
</reference>
<dbReference type="Pfam" id="PF01047">
    <property type="entry name" value="MarR"/>
    <property type="match status" value="1"/>
</dbReference>
<comment type="caution">
    <text evidence="5">The sequence shown here is derived from an EMBL/GenBank/DDBJ whole genome shotgun (WGS) entry which is preliminary data.</text>
</comment>
<dbReference type="Gene3D" id="1.10.10.10">
    <property type="entry name" value="Winged helix-like DNA-binding domain superfamily/Winged helix DNA-binding domain"/>
    <property type="match status" value="1"/>
</dbReference>
<accession>A0A838XJJ2</accession>
<dbReference type="InterPro" id="IPR000835">
    <property type="entry name" value="HTH_MarR-typ"/>
</dbReference>
<evidence type="ECO:0000313" key="5">
    <source>
        <dbReference type="EMBL" id="MBA4611499.1"/>
    </source>
</evidence>
<dbReference type="InterPro" id="IPR036390">
    <property type="entry name" value="WH_DNA-bd_sf"/>
</dbReference>
<keyword evidence="3" id="KW-0804">Transcription</keyword>
<evidence type="ECO:0000256" key="1">
    <source>
        <dbReference type="ARBA" id="ARBA00023015"/>
    </source>
</evidence>
<feature type="domain" description="HTH marR-type" evidence="4">
    <location>
        <begin position="7"/>
        <end position="141"/>
    </location>
</feature>
<dbReference type="InterPro" id="IPR039422">
    <property type="entry name" value="MarR/SlyA-like"/>
</dbReference>
<keyword evidence="6" id="KW-1185">Reference proteome</keyword>
<organism evidence="5 6">
    <name type="scientific">Stappia taiwanensis</name>
    <dbReference type="NCBI Taxonomy" id="992267"/>
    <lineage>
        <taxon>Bacteria</taxon>
        <taxon>Pseudomonadati</taxon>
        <taxon>Pseudomonadota</taxon>
        <taxon>Alphaproteobacteria</taxon>
        <taxon>Hyphomicrobiales</taxon>
        <taxon>Stappiaceae</taxon>
        <taxon>Stappia</taxon>
    </lineage>
</organism>
<evidence type="ECO:0000256" key="2">
    <source>
        <dbReference type="ARBA" id="ARBA00023125"/>
    </source>
</evidence>
<dbReference type="Proteomes" id="UP000559404">
    <property type="component" value="Unassembled WGS sequence"/>
</dbReference>
<dbReference type="PROSITE" id="PS50995">
    <property type="entry name" value="HTH_MARR_2"/>
    <property type="match status" value="1"/>
</dbReference>
<keyword evidence="1" id="KW-0805">Transcription regulation</keyword>
<name>A0A838XJJ2_9HYPH</name>
<evidence type="ECO:0000313" key="6">
    <source>
        <dbReference type="Proteomes" id="UP000559404"/>
    </source>
</evidence>
<protein>
    <submittedName>
        <fullName evidence="5">MarR family transcriptional regulator</fullName>
    </submittedName>
</protein>
<dbReference type="GO" id="GO:0003677">
    <property type="term" value="F:DNA binding"/>
    <property type="evidence" value="ECO:0007669"/>
    <property type="project" value="UniProtKB-KW"/>
</dbReference>
<dbReference type="EMBL" id="JACEON010000005">
    <property type="protein sequence ID" value="MBA4611499.1"/>
    <property type="molecule type" value="Genomic_DNA"/>
</dbReference>
<dbReference type="PRINTS" id="PR00598">
    <property type="entry name" value="HTHMARR"/>
</dbReference>
<sequence length="152" mass="16922">MKSVAATRPIGFLIGDLARLMRRRFERRLAGSDTGLTVSEARTLAMVEHYSGWRQTALADRMGIEPMTLSGFLDRLEAAGLVVRKPDPNDRRAKLITLAPAATPVLERIHEEMVAIRLEALEGFSEEDADRLYALLQRMHGNLCCCGPEELS</sequence>
<keyword evidence="2" id="KW-0238">DNA-binding</keyword>
<dbReference type="AlphaFoldDB" id="A0A838XJJ2"/>
<dbReference type="SMART" id="SM00347">
    <property type="entry name" value="HTH_MARR"/>
    <property type="match status" value="1"/>
</dbReference>
<dbReference type="GO" id="GO:0003700">
    <property type="term" value="F:DNA-binding transcription factor activity"/>
    <property type="evidence" value="ECO:0007669"/>
    <property type="project" value="InterPro"/>
</dbReference>
<reference evidence="5 6" key="1">
    <citation type="submission" date="2020-07" db="EMBL/GenBank/DDBJ databases">
        <authorList>
            <person name="Li M."/>
        </authorList>
    </citation>
    <scope>NUCLEOTIDE SEQUENCE [LARGE SCALE GENOMIC DNA]</scope>
    <source>
        <strain evidence="5 6">DSM 23284</strain>
    </source>
</reference>
<dbReference type="PANTHER" id="PTHR33164">
    <property type="entry name" value="TRANSCRIPTIONAL REGULATOR, MARR FAMILY"/>
    <property type="match status" value="1"/>
</dbReference>